<organism evidence="2 3">
    <name type="scientific">Pueribacillus theae</name>
    <dbReference type="NCBI Taxonomy" id="2171751"/>
    <lineage>
        <taxon>Bacteria</taxon>
        <taxon>Bacillati</taxon>
        <taxon>Bacillota</taxon>
        <taxon>Bacilli</taxon>
        <taxon>Bacillales</taxon>
        <taxon>Bacillaceae</taxon>
        <taxon>Pueribacillus</taxon>
    </lineage>
</organism>
<dbReference type="OrthoDB" id="1951449at2"/>
<dbReference type="InterPro" id="IPR009875">
    <property type="entry name" value="PilZ_domain"/>
</dbReference>
<gene>
    <name evidence="2" type="ORF">DCC39_12510</name>
</gene>
<keyword evidence="3" id="KW-1185">Reference proteome</keyword>
<reference evidence="2 3" key="1">
    <citation type="submission" date="2018-04" db="EMBL/GenBank/DDBJ databases">
        <title>Camelliibacillus theae gen. nov., sp. nov., isolated from Pu'er tea.</title>
        <authorList>
            <person name="Niu L."/>
        </authorList>
    </citation>
    <scope>NUCLEOTIDE SEQUENCE [LARGE SCALE GENOMIC DNA]</scope>
    <source>
        <strain evidence="2 3">T8</strain>
    </source>
</reference>
<evidence type="ECO:0000313" key="3">
    <source>
        <dbReference type="Proteomes" id="UP000245998"/>
    </source>
</evidence>
<dbReference type="AlphaFoldDB" id="A0A2U1JY98"/>
<dbReference type="RefSeq" id="WP_116555241.1">
    <property type="nucleotide sequence ID" value="NZ_QCZG01000026.1"/>
</dbReference>
<proteinExistence type="predicted"/>
<dbReference type="Pfam" id="PF07238">
    <property type="entry name" value="PilZ"/>
    <property type="match status" value="1"/>
</dbReference>
<evidence type="ECO:0000259" key="1">
    <source>
        <dbReference type="Pfam" id="PF07238"/>
    </source>
</evidence>
<dbReference type="Proteomes" id="UP000245998">
    <property type="component" value="Unassembled WGS sequence"/>
</dbReference>
<dbReference type="GO" id="GO:0035438">
    <property type="term" value="F:cyclic-di-GMP binding"/>
    <property type="evidence" value="ECO:0007669"/>
    <property type="project" value="InterPro"/>
</dbReference>
<protein>
    <recommendedName>
        <fullName evidence="1">PilZ domain-containing protein</fullName>
    </recommendedName>
</protein>
<name>A0A2U1JY98_9BACI</name>
<feature type="domain" description="PilZ" evidence="1">
    <location>
        <begin position="100"/>
        <end position="209"/>
    </location>
</feature>
<dbReference type="Gene3D" id="2.40.10.220">
    <property type="entry name" value="predicted glycosyltransferase like domains"/>
    <property type="match status" value="1"/>
</dbReference>
<evidence type="ECO:0000313" key="2">
    <source>
        <dbReference type="EMBL" id="PWA09778.1"/>
    </source>
</evidence>
<dbReference type="EMBL" id="QCZG01000026">
    <property type="protein sequence ID" value="PWA09778.1"/>
    <property type="molecule type" value="Genomic_DNA"/>
</dbReference>
<sequence>MIKNSNNIEFWKGQLFELQTADREIFFTQLIKNGDASLLIQRPVNRKNMFMPITSNLPITVYYYDDEQQGLYTFESNIELYQNRQVVMGKPSVDSIKKAERRRYFRVQVGVEMRLCLQSPDNSSEIEYTTLLTHDISGGGLSFLYPDKLVEKGDLVVGTLHLKTKNDQKKIGFNGKVVNMIKLQNKFFRISLEFIQMKEPVRADMIKFCMTKQIELRKKLKHYSI</sequence>
<comment type="caution">
    <text evidence="2">The sequence shown here is derived from an EMBL/GenBank/DDBJ whole genome shotgun (WGS) entry which is preliminary data.</text>
</comment>
<accession>A0A2U1JY98</accession>